<evidence type="ECO:0008006" key="5">
    <source>
        <dbReference type="Google" id="ProtNLM"/>
    </source>
</evidence>
<evidence type="ECO:0000256" key="1">
    <source>
        <dbReference type="ARBA" id="ARBA00022771"/>
    </source>
</evidence>
<proteinExistence type="predicted"/>
<sequence>MACTICAGQGGGTMLPCLSCQRYTHDHCDSAYINKIRGGKGACPPYACPRCRSGVEAMGIQALARANQLEGQLQQGLAVVSKERQEYEGGARSEAAAFQVSVYVCAGCIR</sequence>
<name>A0ABQ7GJ71_DUNSA</name>
<dbReference type="EMBL" id="MU069743">
    <property type="protein sequence ID" value="KAF5834663.1"/>
    <property type="molecule type" value="Genomic_DNA"/>
</dbReference>
<evidence type="ECO:0000256" key="2">
    <source>
        <dbReference type="ARBA" id="ARBA00022833"/>
    </source>
</evidence>
<evidence type="ECO:0000313" key="3">
    <source>
        <dbReference type="EMBL" id="KAF5834663.1"/>
    </source>
</evidence>
<organism evidence="3 4">
    <name type="scientific">Dunaliella salina</name>
    <name type="common">Green alga</name>
    <name type="synonym">Protococcus salinus</name>
    <dbReference type="NCBI Taxonomy" id="3046"/>
    <lineage>
        <taxon>Eukaryota</taxon>
        <taxon>Viridiplantae</taxon>
        <taxon>Chlorophyta</taxon>
        <taxon>core chlorophytes</taxon>
        <taxon>Chlorophyceae</taxon>
        <taxon>CS clade</taxon>
        <taxon>Chlamydomonadales</taxon>
        <taxon>Dunaliellaceae</taxon>
        <taxon>Dunaliella</taxon>
    </lineage>
</organism>
<dbReference type="InterPro" id="IPR013083">
    <property type="entry name" value="Znf_RING/FYVE/PHD"/>
</dbReference>
<protein>
    <recommendedName>
        <fullName evidence="5">Zinc finger PHD-type domain-containing protein</fullName>
    </recommendedName>
</protein>
<dbReference type="Gene3D" id="3.30.40.10">
    <property type="entry name" value="Zinc/RING finger domain, C3HC4 (zinc finger)"/>
    <property type="match status" value="1"/>
</dbReference>
<evidence type="ECO:0000313" key="4">
    <source>
        <dbReference type="Proteomes" id="UP000815325"/>
    </source>
</evidence>
<dbReference type="Proteomes" id="UP000815325">
    <property type="component" value="Unassembled WGS sequence"/>
</dbReference>
<dbReference type="InterPro" id="IPR011011">
    <property type="entry name" value="Znf_FYVE_PHD"/>
</dbReference>
<keyword evidence="1" id="KW-0863">Zinc-finger</keyword>
<dbReference type="SUPFAM" id="SSF57903">
    <property type="entry name" value="FYVE/PHD zinc finger"/>
    <property type="match status" value="1"/>
</dbReference>
<gene>
    <name evidence="3" type="ORF">DUNSADRAFT_8545</name>
</gene>
<keyword evidence="2" id="KW-0862">Zinc</keyword>
<comment type="caution">
    <text evidence="3">The sequence shown here is derived from an EMBL/GenBank/DDBJ whole genome shotgun (WGS) entry which is preliminary data.</text>
</comment>
<reference evidence="3" key="1">
    <citation type="submission" date="2017-08" db="EMBL/GenBank/DDBJ databases">
        <authorList>
            <person name="Polle J.E."/>
            <person name="Barry K."/>
            <person name="Cushman J."/>
            <person name="Schmutz J."/>
            <person name="Tran D."/>
            <person name="Hathwaick L.T."/>
            <person name="Yim W.C."/>
            <person name="Jenkins J."/>
            <person name="Mckie-Krisberg Z.M."/>
            <person name="Prochnik S."/>
            <person name="Lindquist E."/>
            <person name="Dockter R.B."/>
            <person name="Adam C."/>
            <person name="Molina H."/>
            <person name="Bunkerborg J."/>
            <person name="Jin E."/>
            <person name="Buchheim M."/>
            <person name="Magnuson J."/>
        </authorList>
    </citation>
    <scope>NUCLEOTIDE SEQUENCE</scope>
    <source>
        <strain evidence="3">CCAP 19/18</strain>
    </source>
</reference>
<keyword evidence="1" id="KW-0479">Metal-binding</keyword>
<keyword evidence="4" id="KW-1185">Reference proteome</keyword>
<accession>A0ABQ7GJ71</accession>